<dbReference type="PANTHER" id="PTHR38793:SF3">
    <property type="entry name" value="SMODS AND SLOG-ASSOCIATING 2TM EFFECTOR DOMAIN-CONTAINING PROTEIN"/>
    <property type="match status" value="1"/>
</dbReference>
<feature type="transmembrane region" description="Helical" evidence="2">
    <location>
        <begin position="114"/>
        <end position="139"/>
    </location>
</feature>
<keyword evidence="2" id="KW-0472">Membrane</keyword>
<feature type="domain" description="SMODS and SLOG-associating 2TM effector" evidence="3">
    <location>
        <begin position="100"/>
        <end position="218"/>
    </location>
</feature>
<evidence type="ECO:0000259" key="3">
    <source>
        <dbReference type="Pfam" id="PF18142"/>
    </source>
</evidence>
<dbReference type="EMBL" id="PDNA01000009">
    <property type="protein sequence ID" value="PGH27176.1"/>
    <property type="molecule type" value="Genomic_DNA"/>
</dbReference>
<protein>
    <recommendedName>
        <fullName evidence="3">SMODS and SLOG-associating 2TM effector domain-containing protein</fullName>
    </recommendedName>
</protein>
<evidence type="ECO:0000256" key="1">
    <source>
        <dbReference type="SAM" id="MobiDB-lite"/>
    </source>
</evidence>
<accession>A0A2B7YZR4</accession>
<evidence type="ECO:0000313" key="5">
    <source>
        <dbReference type="Proteomes" id="UP000224634"/>
    </source>
</evidence>
<feature type="compositionally biased region" description="Basic and acidic residues" evidence="1">
    <location>
        <begin position="219"/>
        <end position="237"/>
    </location>
</feature>
<feature type="region of interest" description="Disordered" evidence="1">
    <location>
        <begin position="219"/>
        <end position="289"/>
    </location>
</feature>
<keyword evidence="2" id="KW-0812">Transmembrane</keyword>
<feature type="compositionally biased region" description="Basic and acidic residues" evidence="1">
    <location>
        <begin position="261"/>
        <end position="274"/>
    </location>
</feature>
<gene>
    <name evidence="4" type="ORF">AJ80_01133</name>
</gene>
<organism evidence="4 5">
    <name type="scientific">Polytolypa hystricis (strain UAMH7299)</name>
    <dbReference type="NCBI Taxonomy" id="1447883"/>
    <lineage>
        <taxon>Eukaryota</taxon>
        <taxon>Fungi</taxon>
        <taxon>Dikarya</taxon>
        <taxon>Ascomycota</taxon>
        <taxon>Pezizomycotina</taxon>
        <taxon>Eurotiomycetes</taxon>
        <taxon>Eurotiomycetidae</taxon>
        <taxon>Onygenales</taxon>
        <taxon>Onygenales incertae sedis</taxon>
        <taxon>Polytolypa</taxon>
    </lineage>
</organism>
<proteinExistence type="predicted"/>
<dbReference type="PANTHER" id="PTHR38793">
    <property type="entry name" value="SLATT_FUNGAL DOMAIN-CONTAINING PROTEIN-RELATED"/>
    <property type="match status" value="1"/>
</dbReference>
<keyword evidence="5" id="KW-1185">Reference proteome</keyword>
<sequence>MRRFKSVLGLEEKGFPEATVLPTHHNGTTLDLESGRSMGESRTGIPESSETPRKPDPQIGSNDKLLAFRVLTGIDSVPSLRAAHGLFHDRSAPNVGIYARVVTAERTAASRYRIFSILINACLGVQIVVAASLTALGAAGGPRSAVVAFGAINTVMAGILTYLKGTGLPHKEKSHEHKWTKVREYIEQREREFCLRDCMLDVEEEIALMEDMFLDAKATMEESSRDRPSRERGKRDGGVGAGGGLRRESRASLPEVPEPAAHPREMDREKERARRSTPPFWSEKKEEMM</sequence>
<dbReference type="Pfam" id="PF18142">
    <property type="entry name" value="SLATT_fungal"/>
    <property type="match status" value="1"/>
</dbReference>
<evidence type="ECO:0000313" key="4">
    <source>
        <dbReference type="EMBL" id="PGH27176.1"/>
    </source>
</evidence>
<feature type="region of interest" description="Disordered" evidence="1">
    <location>
        <begin position="18"/>
        <end position="61"/>
    </location>
</feature>
<dbReference type="AlphaFoldDB" id="A0A2B7YZR4"/>
<evidence type="ECO:0000256" key="2">
    <source>
        <dbReference type="SAM" id="Phobius"/>
    </source>
</evidence>
<dbReference type="NCBIfam" id="NF033635">
    <property type="entry name" value="SLATT_fungal"/>
    <property type="match status" value="1"/>
</dbReference>
<name>A0A2B7YZR4_POLH7</name>
<dbReference type="OrthoDB" id="4472872at2759"/>
<keyword evidence="2" id="KW-1133">Transmembrane helix</keyword>
<comment type="caution">
    <text evidence="4">The sequence shown here is derived from an EMBL/GenBank/DDBJ whole genome shotgun (WGS) entry which is preliminary data.</text>
</comment>
<reference evidence="4 5" key="1">
    <citation type="submission" date="2017-10" db="EMBL/GenBank/DDBJ databases">
        <title>Comparative genomics in systemic dimorphic fungi from Ajellomycetaceae.</title>
        <authorList>
            <person name="Munoz J.F."/>
            <person name="Mcewen J.G."/>
            <person name="Clay O.K."/>
            <person name="Cuomo C.A."/>
        </authorList>
    </citation>
    <scope>NUCLEOTIDE SEQUENCE [LARGE SCALE GENOMIC DNA]</scope>
    <source>
        <strain evidence="4 5">UAMH7299</strain>
    </source>
</reference>
<feature type="transmembrane region" description="Helical" evidence="2">
    <location>
        <begin position="145"/>
        <end position="163"/>
    </location>
</feature>
<dbReference type="Proteomes" id="UP000224634">
    <property type="component" value="Unassembled WGS sequence"/>
</dbReference>
<dbReference type="InterPro" id="IPR041622">
    <property type="entry name" value="SLATT_fungi"/>
</dbReference>